<gene>
    <name evidence="1" type="ORF">DesyoDRAFT_2471</name>
</gene>
<accession>H5Y406</accession>
<protein>
    <submittedName>
        <fullName evidence="1">Uncharacterized protein</fullName>
    </submittedName>
</protein>
<evidence type="ECO:0000313" key="2">
    <source>
        <dbReference type="Proteomes" id="UP000005104"/>
    </source>
</evidence>
<dbReference type="AlphaFoldDB" id="H5Y406"/>
<dbReference type="EMBL" id="CM001441">
    <property type="protein sequence ID" value="EHQ89544.1"/>
    <property type="molecule type" value="Genomic_DNA"/>
</dbReference>
<evidence type="ECO:0000313" key="1">
    <source>
        <dbReference type="EMBL" id="EHQ89544.1"/>
    </source>
</evidence>
<dbReference type="RefSeq" id="WP_007783285.1">
    <property type="nucleotide sequence ID" value="NZ_CM001441.1"/>
</dbReference>
<dbReference type="eggNOG" id="ENOG502ZSU2">
    <property type="taxonomic scope" value="Bacteria"/>
</dbReference>
<dbReference type="HOGENOM" id="CLU_2715818_0_0_9"/>
<dbReference type="OrthoDB" id="1798884at2"/>
<keyword evidence="2" id="KW-1185">Reference proteome</keyword>
<reference evidence="1 2" key="1">
    <citation type="submission" date="2011-11" db="EMBL/GenBank/DDBJ databases">
        <title>The Noncontiguous Finished genome of Desulfosporosinus youngiae DSM 17734.</title>
        <authorList>
            <consortium name="US DOE Joint Genome Institute (JGI-PGF)"/>
            <person name="Lucas S."/>
            <person name="Han J."/>
            <person name="Lapidus A."/>
            <person name="Cheng J.-F."/>
            <person name="Goodwin L."/>
            <person name="Pitluck S."/>
            <person name="Peters L."/>
            <person name="Ovchinnikova G."/>
            <person name="Lu M."/>
            <person name="Land M.L."/>
            <person name="Hauser L."/>
            <person name="Pester M."/>
            <person name="Spring S."/>
            <person name="Ollivier B."/>
            <person name="Rattei T."/>
            <person name="Klenk H.-P."/>
            <person name="Wagner M."/>
            <person name="Loy A."/>
            <person name="Woyke T.J."/>
        </authorList>
    </citation>
    <scope>NUCLEOTIDE SEQUENCE [LARGE SCALE GENOMIC DNA]</scope>
    <source>
        <strain evidence="1 2">DSM 17734</strain>
    </source>
</reference>
<sequence length="81" mass="9187">MSRQDLSDFEIGYDYVRKRYSILAKRNCQDLWELGIAYLQTRGANAELSRGMGFYFLELGIKTRLAEIIPGPSPSGPCLPK</sequence>
<proteinExistence type="predicted"/>
<dbReference type="Proteomes" id="UP000005104">
    <property type="component" value="Chromosome"/>
</dbReference>
<name>H5Y406_9FIRM</name>
<dbReference type="STRING" id="768710.DesyoDRAFT_2471"/>
<organism evidence="1 2">
    <name type="scientific">Desulfosporosinus youngiae DSM 17734</name>
    <dbReference type="NCBI Taxonomy" id="768710"/>
    <lineage>
        <taxon>Bacteria</taxon>
        <taxon>Bacillati</taxon>
        <taxon>Bacillota</taxon>
        <taxon>Clostridia</taxon>
        <taxon>Eubacteriales</taxon>
        <taxon>Desulfitobacteriaceae</taxon>
        <taxon>Desulfosporosinus</taxon>
    </lineage>
</organism>